<dbReference type="EMBL" id="JAFEJA010000001">
    <property type="protein sequence ID" value="MBM9618027.1"/>
    <property type="molecule type" value="Genomic_DNA"/>
</dbReference>
<dbReference type="PANTHER" id="PTHR18964:SF149">
    <property type="entry name" value="BIFUNCTIONAL UDP-N-ACETYLGLUCOSAMINE 2-EPIMERASE_N-ACETYLMANNOSAMINE KINASE"/>
    <property type="match status" value="1"/>
</dbReference>
<comment type="similarity">
    <text evidence="1">Belongs to the ROK (NagC/XylR) family.</text>
</comment>
<reference evidence="2 3" key="1">
    <citation type="journal article" date="2016" name="Arch. Microbiol.">
        <title>Streptomyces zhihengii sp. nov., isolated from rhizospheric soil of Psammosilene tunicoides.</title>
        <authorList>
            <person name="Huang M.J."/>
            <person name="Fei J.J."/>
            <person name="Salam N."/>
            <person name="Kim C.J."/>
            <person name="Hozzein W.N."/>
            <person name="Xiao M."/>
            <person name="Huang H.Q."/>
            <person name="Li W.J."/>
        </authorList>
    </citation>
    <scope>NUCLEOTIDE SEQUENCE [LARGE SCALE GENOMIC DNA]</scope>
    <source>
        <strain evidence="2 3">YIM T102</strain>
    </source>
</reference>
<proteinExistence type="inferred from homology"/>
<evidence type="ECO:0000313" key="2">
    <source>
        <dbReference type="EMBL" id="MBM9618027.1"/>
    </source>
</evidence>
<keyword evidence="3" id="KW-1185">Reference proteome</keyword>
<dbReference type="PANTHER" id="PTHR18964">
    <property type="entry name" value="ROK (REPRESSOR, ORF, KINASE) FAMILY"/>
    <property type="match status" value="1"/>
</dbReference>
<accession>A0ABS2UMB7</accession>
<dbReference type="SUPFAM" id="SSF53067">
    <property type="entry name" value="Actin-like ATPase domain"/>
    <property type="match status" value="1"/>
</dbReference>
<dbReference type="Proteomes" id="UP000664109">
    <property type="component" value="Unassembled WGS sequence"/>
</dbReference>
<sequence>MKGAVLDRGLRAASVLRRPTPRAAGPDAVVEEIAAALDALHGLARDRGLPVRAAGVVVPGIVDEAAGRAVRAVNIGWRDLPLAALLEERTRGPVALGHDVRAGSLAETVAGAGRGARDVLFVALGTGVASAVVGDGRVVSAGGHAGELGHVVVEPGGARCACGGRGCLETVASAAAVAAAYTARSGRAVDGAAAVAALVARGDRVAREVWERAADALAGALATATTLLGTELIVLGGGLARAGGLLLDPVREGLARRLTFQRPPAVTGAAFGDRAGCVGAGVLAWRRADAGAVAA</sequence>
<evidence type="ECO:0000313" key="3">
    <source>
        <dbReference type="Proteomes" id="UP000664109"/>
    </source>
</evidence>
<comment type="caution">
    <text evidence="2">The sequence shown here is derived from an EMBL/GenBank/DDBJ whole genome shotgun (WGS) entry which is preliminary data.</text>
</comment>
<name>A0ABS2UMB7_9ACTN</name>
<gene>
    <name evidence="2" type="ORF">JE024_04600</name>
</gene>
<dbReference type="InterPro" id="IPR043129">
    <property type="entry name" value="ATPase_NBD"/>
</dbReference>
<dbReference type="Gene3D" id="3.30.420.40">
    <property type="match status" value="2"/>
</dbReference>
<dbReference type="Pfam" id="PF00480">
    <property type="entry name" value="ROK"/>
    <property type="match status" value="1"/>
</dbReference>
<protein>
    <submittedName>
        <fullName evidence="2">ROK family protein</fullName>
    </submittedName>
</protein>
<evidence type="ECO:0000256" key="1">
    <source>
        <dbReference type="ARBA" id="ARBA00006479"/>
    </source>
</evidence>
<organism evidence="2 3">
    <name type="scientific">Streptomyces zhihengii</name>
    <dbReference type="NCBI Taxonomy" id="1818004"/>
    <lineage>
        <taxon>Bacteria</taxon>
        <taxon>Bacillati</taxon>
        <taxon>Actinomycetota</taxon>
        <taxon>Actinomycetes</taxon>
        <taxon>Kitasatosporales</taxon>
        <taxon>Streptomycetaceae</taxon>
        <taxon>Streptomyces</taxon>
    </lineage>
</organism>
<dbReference type="InterPro" id="IPR000600">
    <property type="entry name" value="ROK"/>
</dbReference>